<evidence type="ECO:0000259" key="2">
    <source>
        <dbReference type="PROSITE" id="PS50887"/>
    </source>
</evidence>
<evidence type="ECO:0000313" key="4">
    <source>
        <dbReference type="Proteomes" id="UP001437460"/>
    </source>
</evidence>
<dbReference type="Gene3D" id="3.20.20.450">
    <property type="entry name" value="EAL domain"/>
    <property type="match status" value="1"/>
</dbReference>
<dbReference type="EMBL" id="JBBMFJ010000045">
    <property type="protein sequence ID" value="MEQ2564446.1"/>
    <property type="molecule type" value="Genomic_DNA"/>
</dbReference>
<dbReference type="PROSITE" id="PS50883">
    <property type="entry name" value="EAL"/>
    <property type="match status" value="1"/>
</dbReference>
<dbReference type="InterPro" id="IPR000160">
    <property type="entry name" value="GGDEF_dom"/>
</dbReference>
<sequence length="582" mass="67983">MEELRVMEFDIEKCQYIDDMPTPFCAIEVLDNERHDPDNFIIRYSNKAHNTLVGLTKEEVEDQPFWKMFQVMNASQTEIYRKTVKNNESRRMDRYNEQLGKFVRVVTYPLAPHICGSMIKVISDYQDNLMGCLNLKGFQLRAEQIMGKNPKQAYAFWYCDIKQFKYVNDNFGYAEGDYILKIIGEKLTSILGKDELMGRVAGDMFVLMVKFVSEDTSEQRFHAAVKSARDAYQERWSRHYDLELAGGVYVYRPGESERRSVSRYLDYANSARKQAKHVKGNCVEFFKKEMWEKEKRGVEISRHLKQAIEDGEIQPWLQPQYDYRHGKLIGAEVLARWVHPEYGNIYPDEFIHVLEESGQILELDAYIWECACQYIRKWQDAGYRMPLSINLSRKDVHGHELLEQLVELTNKYEIDRDLLHLEITESAYMNNPEELIKIVEKLTLVGFRVEMDDFGSGYSSLNMLKNVPVQTIKLDLRFIDDLEDNSKAGNIISSVVRMAHGLGMDVISEGVETRQQADFLKNLGCNLMQGYYFSKPLPIEEFEKKCMTRLDDIMKVPAPQMLNMDLIQEFLRANNNSSFIFN</sequence>
<dbReference type="Gene3D" id="3.30.70.270">
    <property type="match status" value="1"/>
</dbReference>
<accession>A0ABV1HQ59</accession>
<organism evidence="3 4">
    <name type="scientific">Ventrimonas faecis</name>
    <dbReference type="NCBI Taxonomy" id="3133170"/>
    <lineage>
        <taxon>Bacteria</taxon>
        <taxon>Bacillati</taxon>
        <taxon>Bacillota</taxon>
        <taxon>Clostridia</taxon>
        <taxon>Lachnospirales</taxon>
        <taxon>Lachnospiraceae</taxon>
        <taxon>Ventrimonas</taxon>
    </lineage>
</organism>
<dbReference type="InterPro" id="IPR035919">
    <property type="entry name" value="EAL_sf"/>
</dbReference>
<keyword evidence="4" id="KW-1185">Reference proteome</keyword>
<dbReference type="Pfam" id="PF00563">
    <property type="entry name" value="EAL"/>
    <property type="match status" value="1"/>
</dbReference>
<gene>
    <name evidence="3" type="ORF">WMO41_14960</name>
</gene>
<dbReference type="PANTHER" id="PTHR33121">
    <property type="entry name" value="CYCLIC DI-GMP PHOSPHODIESTERASE PDEF"/>
    <property type="match status" value="1"/>
</dbReference>
<dbReference type="InterPro" id="IPR043128">
    <property type="entry name" value="Rev_trsase/Diguanyl_cyclase"/>
</dbReference>
<comment type="caution">
    <text evidence="3">The sequence shown here is derived from an EMBL/GenBank/DDBJ whole genome shotgun (WGS) entry which is preliminary data.</text>
</comment>
<dbReference type="InterPro" id="IPR050706">
    <property type="entry name" value="Cyclic-di-GMP_PDE-like"/>
</dbReference>
<feature type="domain" description="EAL" evidence="1">
    <location>
        <begin position="297"/>
        <end position="550"/>
    </location>
</feature>
<dbReference type="Pfam" id="PF00990">
    <property type="entry name" value="GGDEF"/>
    <property type="match status" value="1"/>
</dbReference>
<protein>
    <submittedName>
        <fullName evidence="3">Bifunctional diguanylate cyclase/phosphodiesterase</fullName>
    </submittedName>
</protein>
<dbReference type="PROSITE" id="PS50887">
    <property type="entry name" value="GGDEF"/>
    <property type="match status" value="1"/>
</dbReference>
<dbReference type="InterPro" id="IPR029787">
    <property type="entry name" value="Nucleotide_cyclase"/>
</dbReference>
<evidence type="ECO:0000259" key="1">
    <source>
        <dbReference type="PROSITE" id="PS50883"/>
    </source>
</evidence>
<dbReference type="InterPro" id="IPR001633">
    <property type="entry name" value="EAL_dom"/>
</dbReference>
<dbReference type="SMART" id="SM00052">
    <property type="entry name" value="EAL"/>
    <property type="match status" value="1"/>
</dbReference>
<dbReference type="Proteomes" id="UP001437460">
    <property type="component" value="Unassembled WGS sequence"/>
</dbReference>
<dbReference type="CDD" id="cd01948">
    <property type="entry name" value="EAL"/>
    <property type="match status" value="1"/>
</dbReference>
<feature type="non-terminal residue" evidence="3">
    <location>
        <position position="582"/>
    </location>
</feature>
<name>A0ABV1HQ59_9FIRM</name>
<feature type="domain" description="GGDEF" evidence="2">
    <location>
        <begin position="152"/>
        <end position="288"/>
    </location>
</feature>
<dbReference type="NCBIfam" id="TIGR00254">
    <property type="entry name" value="GGDEF"/>
    <property type="match status" value="1"/>
</dbReference>
<evidence type="ECO:0000313" key="3">
    <source>
        <dbReference type="EMBL" id="MEQ2564446.1"/>
    </source>
</evidence>
<dbReference type="RefSeq" id="WP_349230439.1">
    <property type="nucleotide sequence ID" value="NZ_JBBMFJ010000045.1"/>
</dbReference>
<reference evidence="3 4" key="1">
    <citation type="submission" date="2024-03" db="EMBL/GenBank/DDBJ databases">
        <title>Human intestinal bacterial collection.</title>
        <authorList>
            <person name="Pauvert C."/>
            <person name="Hitch T.C.A."/>
            <person name="Clavel T."/>
        </authorList>
    </citation>
    <scope>NUCLEOTIDE SEQUENCE [LARGE SCALE GENOMIC DNA]</scope>
    <source>
        <strain evidence="3 4">CLA-AP-H27</strain>
    </source>
</reference>
<dbReference type="SMART" id="SM00267">
    <property type="entry name" value="GGDEF"/>
    <property type="match status" value="1"/>
</dbReference>
<proteinExistence type="predicted"/>
<dbReference type="SUPFAM" id="SSF141868">
    <property type="entry name" value="EAL domain-like"/>
    <property type="match status" value="1"/>
</dbReference>
<dbReference type="SUPFAM" id="SSF55073">
    <property type="entry name" value="Nucleotide cyclase"/>
    <property type="match status" value="1"/>
</dbReference>
<dbReference type="PANTHER" id="PTHR33121:SF70">
    <property type="entry name" value="SIGNALING PROTEIN YKOW"/>
    <property type="match status" value="1"/>
</dbReference>